<gene>
    <name evidence="2" type="ORF">PSYICH_LOCUS8267</name>
</gene>
<accession>A0A9P0GFL6</accession>
<dbReference type="AlphaFoldDB" id="A0A9P0GFL6"/>
<proteinExistence type="predicted"/>
<dbReference type="EMBL" id="OV651834">
    <property type="protein sequence ID" value="CAH1107527.1"/>
    <property type="molecule type" value="Genomic_DNA"/>
</dbReference>
<dbReference type="Proteomes" id="UP001153636">
    <property type="component" value="Chromosome 22"/>
</dbReference>
<evidence type="ECO:0000313" key="3">
    <source>
        <dbReference type="Proteomes" id="UP001153636"/>
    </source>
</evidence>
<organism evidence="2 3">
    <name type="scientific">Psylliodes chrysocephalus</name>
    <dbReference type="NCBI Taxonomy" id="3402493"/>
    <lineage>
        <taxon>Eukaryota</taxon>
        <taxon>Metazoa</taxon>
        <taxon>Ecdysozoa</taxon>
        <taxon>Arthropoda</taxon>
        <taxon>Hexapoda</taxon>
        <taxon>Insecta</taxon>
        <taxon>Pterygota</taxon>
        <taxon>Neoptera</taxon>
        <taxon>Endopterygota</taxon>
        <taxon>Coleoptera</taxon>
        <taxon>Polyphaga</taxon>
        <taxon>Cucujiformia</taxon>
        <taxon>Chrysomeloidea</taxon>
        <taxon>Chrysomelidae</taxon>
        <taxon>Galerucinae</taxon>
        <taxon>Alticini</taxon>
        <taxon>Psylliodes</taxon>
    </lineage>
</organism>
<keyword evidence="1" id="KW-0732">Signal</keyword>
<keyword evidence="3" id="KW-1185">Reference proteome</keyword>
<evidence type="ECO:0000256" key="1">
    <source>
        <dbReference type="SAM" id="SignalP"/>
    </source>
</evidence>
<evidence type="ECO:0000313" key="2">
    <source>
        <dbReference type="EMBL" id="CAH1107527.1"/>
    </source>
</evidence>
<name>A0A9P0GFL6_9CUCU</name>
<sequence length="260" mass="29315">MFGKMYGFGLILSVFVLIGQSNGSAIPMWEYLSKQEKTSFLYSVFATQVEHFCDESTLDNCNQQLLRYGLNKLKSLPEEYLDSMDPYQRGANQLIWDSMMAGHPLAKSLLKPRSTTTAKPNSYEAEPFGDFELGSHGSASAKIDNIVIVPAPKEIVEQYKAQTQYTYPQNIVSYLNAIGTQKKGPYRRFQEQYPTSTTARITTEAPVDPMDEGMYQDAPLTGPMVVRVYPDGTPVKDSMPLPQDDDLRQYQMSQVKIPNF</sequence>
<dbReference type="OrthoDB" id="6359856at2759"/>
<evidence type="ECO:0008006" key="4">
    <source>
        <dbReference type="Google" id="ProtNLM"/>
    </source>
</evidence>
<feature type="signal peptide" evidence="1">
    <location>
        <begin position="1"/>
        <end position="23"/>
    </location>
</feature>
<protein>
    <recommendedName>
        <fullName evidence="4">Rhythmically expressed gene 5 protein</fullName>
    </recommendedName>
</protein>
<feature type="chain" id="PRO_5040514186" description="Rhythmically expressed gene 5 protein" evidence="1">
    <location>
        <begin position="24"/>
        <end position="260"/>
    </location>
</feature>
<reference evidence="2" key="1">
    <citation type="submission" date="2022-01" db="EMBL/GenBank/DDBJ databases">
        <authorList>
            <person name="King R."/>
        </authorList>
    </citation>
    <scope>NUCLEOTIDE SEQUENCE</scope>
</reference>